<comment type="caution">
    <text evidence="1">The sequence shown here is derived from an EMBL/GenBank/DDBJ whole genome shotgun (WGS) entry which is preliminary data.</text>
</comment>
<name>A0A438I1U7_VITVI</name>
<evidence type="ECO:0000313" key="2">
    <source>
        <dbReference type="Proteomes" id="UP000288805"/>
    </source>
</evidence>
<dbReference type="EMBL" id="QGNW01000153">
    <property type="protein sequence ID" value="RVW90671.1"/>
    <property type="molecule type" value="Genomic_DNA"/>
</dbReference>
<reference evidence="1 2" key="1">
    <citation type="journal article" date="2018" name="PLoS Genet.">
        <title>Population sequencing reveals clonal diversity and ancestral inbreeding in the grapevine cultivar Chardonnay.</title>
        <authorList>
            <person name="Roach M.J."/>
            <person name="Johnson D.L."/>
            <person name="Bohlmann J."/>
            <person name="van Vuuren H.J."/>
            <person name="Jones S.J."/>
            <person name="Pretorius I.S."/>
            <person name="Schmidt S.A."/>
            <person name="Borneman A.R."/>
        </authorList>
    </citation>
    <scope>NUCLEOTIDE SEQUENCE [LARGE SCALE GENOMIC DNA]</scope>
    <source>
        <strain evidence="2">cv. Chardonnay</strain>
        <tissue evidence="1">Leaf</tissue>
    </source>
</reference>
<accession>A0A438I1U7</accession>
<dbReference type="Proteomes" id="UP000288805">
    <property type="component" value="Unassembled WGS sequence"/>
</dbReference>
<evidence type="ECO:0000313" key="1">
    <source>
        <dbReference type="EMBL" id="RVW90671.1"/>
    </source>
</evidence>
<dbReference type="AlphaFoldDB" id="A0A438I1U7"/>
<sequence length="268" mass="30619">MLITEGIDEADCTCQLEPQSLVYLNPVWLPHERLNELVMGATTHRLNDMMTTPFAQHILMYEPSRGYTIPEFVMYDGLPSKSPRYNPSLVPSTSPNCIHSFREMSEVFVAHYLCSTKFAQTMLQVEMCNMDALLQPFKHSIESRTPFFESLSKKPLETINDLFRRVNKYAMLEKDLQVVASLVLYIKKSEWLATGSSEQAMTGMIQLEGASLVIHVIQGGPIAQCWELKHHQRKIIQEVSDVEKIGKKQYSFVSRTMEPINGVILFKP</sequence>
<organism evidence="1 2">
    <name type="scientific">Vitis vinifera</name>
    <name type="common">Grape</name>
    <dbReference type="NCBI Taxonomy" id="29760"/>
    <lineage>
        <taxon>Eukaryota</taxon>
        <taxon>Viridiplantae</taxon>
        <taxon>Streptophyta</taxon>
        <taxon>Embryophyta</taxon>
        <taxon>Tracheophyta</taxon>
        <taxon>Spermatophyta</taxon>
        <taxon>Magnoliopsida</taxon>
        <taxon>eudicotyledons</taxon>
        <taxon>Gunneridae</taxon>
        <taxon>Pentapetalae</taxon>
        <taxon>rosids</taxon>
        <taxon>Vitales</taxon>
        <taxon>Vitaceae</taxon>
        <taxon>Viteae</taxon>
        <taxon>Vitis</taxon>
    </lineage>
</organism>
<proteinExistence type="predicted"/>
<gene>
    <name evidence="1" type="ORF">CK203_038820</name>
</gene>
<protein>
    <submittedName>
        <fullName evidence="1">Uncharacterized protein</fullName>
    </submittedName>
</protein>